<keyword evidence="12 14" id="KW-0472">Membrane</keyword>
<dbReference type="Pfam" id="PF03982">
    <property type="entry name" value="DAGAT"/>
    <property type="match status" value="1"/>
</dbReference>
<reference evidence="15" key="1">
    <citation type="submission" date="2019-09" db="EMBL/GenBank/DDBJ databases">
        <authorList>
            <person name="Needham M D."/>
        </authorList>
    </citation>
    <scope>NUCLEOTIDE SEQUENCE</scope>
</reference>
<dbReference type="PANTHER" id="PTHR12317:SF0">
    <property type="entry name" value="ACYLTRANSFERASE"/>
    <property type="match status" value="1"/>
</dbReference>
<comment type="pathway">
    <text evidence="3">Lipid metabolism.</text>
</comment>
<evidence type="ECO:0000256" key="1">
    <source>
        <dbReference type="ARBA" id="ARBA00004477"/>
    </source>
</evidence>
<evidence type="ECO:0000256" key="13">
    <source>
        <dbReference type="ARBA" id="ARBA00023315"/>
    </source>
</evidence>
<dbReference type="PANTHER" id="PTHR12317">
    <property type="entry name" value="DIACYLGLYCEROL O-ACYLTRANSFERASE"/>
    <property type="match status" value="1"/>
</dbReference>
<keyword evidence="9" id="KW-0256">Endoplasmic reticulum</keyword>
<evidence type="ECO:0000256" key="3">
    <source>
        <dbReference type="ARBA" id="ARBA00005189"/>
    </source>
</evidence>
<keyword evidence="8" id="KW-0319">Glycerol metabolism</keyword>
<feature type="transmembrane region" description="Helical" evidence="14">
    <location>
        <begin position="43"/>
        <end position="60"/>
    </location>
</feature>
<evidence type="ECO:0000256" key="2">
    <source>
        <dbReference type="ARBA" id="ARBA00004771"/>
    </source>
</evidence>
<dbReference type="InterPro" id="IPR007130">
    <property type="entry name" value="DAGAT"/>
</dbReference>
<evidence type="ECO:0000256" key="5">
    <source>
        <dbReference type="ARBA" id="ARBA00022516"/>
    </source>
</evidence>
<evidence type="ECO:0000256" key="6">
    <source>
        <dbReference type="ARBA" id="ARBA00022679"/>
    </source>
</evidence>
<keyword evidence="13 15" id="KW-0012">Acyltransferase</keyword>
<dbReference type="GO" id="GO:0005789">
    <property type="term" value="C:endoplasmic reticulum membrane"/>
    <property type="evidence" value="ECO:0007669"/>
    <property type="project" value="UniProtKB-SubCell"/>
</dbReference>
<keyword evidence="11" id="KW-0443">Lipid metabolism</keyword>
<evidence type="ECO:0000256" key="10">
    <source>
        <dbReference type="ARBA" id="ARBA00022989"/>
    </source>
</evidence>
<evidence type="ECO:0000256" key="11">
    <source>
        <dbReference type="ARBA" id="ARBA00023098"/>
    </source>
</evidence>
<dbReference type="CDD" id="cd07987">
    <property type="entry name" value="LPLAT_MGAT-like"/>
    <property type="match status" value="1"/>
</dbReference>
<dbReference type="GO" id="GO:0006071">
    <property type="term" value="P:glycerol metabolic process"/>
    <property type="evidence" value="ECO:0007669"/>
    <property type="project" value="UniProtKB-KW"/>
</dbReference>
<evidence type="ECO:0000256" key="8">
    <source>
        <dbReference type="ARBA" id="ARBA00022798"/>
    </source>
</evidence>
<dbReference type="EC" id="2.3.1.20" evidence="4"/>
<accession>A0A5E8CJ35</accession>
<comment type="subcellular location">
    <subcellularLocation>
        <location evidence="1">Endoplasmic reticulum membrane</location>
        <topology evidence="1">Multi-pass membrane protein</topology>
    </subcellularLocation>
</comment>
<evidence type="ECO:0000256" key="7">
    <source>
        <dbReference type="ARBA" id="ARBA00022692"/>
    </source>
</evidence>
<evidence type="ECO:0000256" key="4">
    <source>
        <dbReference type="ARBA" id="ARBA00013244"/>
    </source>
</evidence>
<protein>
    <recommendedName>
        <fullName evidence="4">diacylglycerol O-acyltransferase</fullName>
        <ecNumber evidence="4">2.3.1.20</ecNumber>
    </recommendedName>
</protein>
<sequence>MKKKEESLMNILYMSIIILLFGPTSFFFGIAILLLSFLILPNWIFFLLCTIYICDIYLIQPQNNISRSNKFIKKWKGWKQIFNWFETKIHLDDNVVIHKNQTYIIGMHPHGIFSWGNGMLLTESVLGDYYCQNACCRNKFKQTFEEKKMCFAGASIIFKIPFVRELCLALGVIDASEKNIIKALKNNISVGINIDGIAGVLACKPGKDAVVLKNRKGFIKLALKAGVSIIPIYQFGLVDNYNTRLDFLKPIQVFFHKYLKCGLPIFFTNNYGFLPYRNPKLNIVLGKPIEIKEKDYGKNNDEYIVDKYHDLYIKELTTLYNKWKGQFGFENREIEILDALNPY</sequence>
<dbReference type="GO" id="GO:0019432">
    <property type="term" value="P:triglyceride biosynthetic process"/>
    <property type="evidence" value="ECO:0007669"/>
    <property type="project" value="TreeGrafter"/>
</dbReference>
<dbReference type="GO" id="GO:0004144">
    <property type="term" value="F:diacylglycerol O-acyltransferase activity"/>
    <property type="evidence" value="ECO:0007669"/>
    <property type="project" value="UniProtKB-EC"/>
</dbReference>
<evidence type="ECO:0000256" key="14">
    <source>
        <dbReference type="SAM" id="Phobius"/>
    </source>
</evidence>
<organism evidence="15">
    <name type="scientific">seawater metagenome</name>
    <dbReference type="NCBI Taxonomy" id="1561972"/>
    <lineage>
        <taxon>unclassified sequences</taxon>
        <taxon>metagenomes</taxon>
        <taxon>ecological metagenomes</taxon>
    </lineage>
</organism>
<keyword evidence="7 14" id="KW-0812">Transmembrane</keyword>
<gene>
    <name evidence="15" type="ORF">CPAV1605_1154</name>
</gene>
<dbReference type="EMBL" id="CABVLZ010000004">
    <property type="protein sequence ID" value="VVU95403.1"/>
    <property type="molecule type" value="Genomic_DNA"/>
</dbReference>
<evidence type="ECO:0000256" key="9">
    <source>
        <dbReference type="ARBA" id="ARBA00022824"/>
    </source>
</evidence>
<evidence type="ECO:0000313" key="15">
    <source>
        <dbReference type="EMBL" id="VVU95403.1"/>
    </source>
</evidence>
<keyword evidence="5" id="KW-0444">Lipid biosynthesis</keyword>
<evidence type="ECO:0000256" key="12">
    <source>
        <dbReference type="ARBA" id="ARBA00023136"/>
    </source>
</evidence>
<proteinExistence type="predicted"/>
<name>A0A5E8CJ35_9ZZZZ</name>
<dbReference type="AlphaFoldDB" id="A0A5E8CJ35"/>
<feature type="transmembrane region" description="Helical" evidence="14">
    <location>
        <begin position="12"/>
        <end position="37"/>
    </location>
</feature>
<keyword evidence="10 14" id="KW-1133">Transmembrane helix</keyword>
<comment type="pathway">
    <text evidence="2">Glycerolipid metabolism; triacylglycerol biosynthesis.</text>
</comment>
<keyword evidence="6 15" id="KW-0808">Transferase</keyword>